<proteinExistence type="predicted"/>
<protein>
    <recommendedName>
        <fullName evidence="2">Histidine kinase/HSP90-like ATPase domain-containing protein</fullName>
    </recommendedName>
</protein>
<sequence>VADQGGGLPSPDVFDRGSTTGESSGLGLDIVRRIAEASGGEVRIGEGPGATIVVRFGRPTDAEAN</sequence>
<evidence type="ECO:0000259" key="2">
    <source>
        <dbReference type="Pfam" id="PF02518"/>
    </source>
</evidence>
<dbReference type="SUPFAM" id="SSF55874">
    <property type="entry name" value="ATPase domain of HSP90 chaperone/DNA topoisomerase II/histidine kinase"/>
    <property type="match status" value="1"/>
</dbReference>
<organism evidence="3">
    <name type="scientific">marine metagenome</name>
    <dbReference type="NCBI Taxonomy" id="408172"/>
    <lineage>
        <taxon>unclassified sequences</taxon>
        <taxon>metagenomes</taxon>
        <taxon>ecological metagenomes</taxon>
    </lineage>
</organism>
<evidence type="ECO:0000313" key="3">
    <source>
        <dbReference type="EMBL" id="SVA56050.1"/>
    </source>
</evidence>
<dbReference type="InterPro" id="IPR036890">
    <property type="entry name" value="HATPase_C_sf"/>
</dbReference>
<accession>A0A381WU99</accession>
<evidence type="ECO:0000256" key="1">
    <source>
        <dbReference type="SAM" id="MobiDB-lite"/>
    </source>
</evidence>
<feature type="region of interest" description="Disordered" evidence="1">
    <location>
        <begin position="1"/>
        <end position="27"/>
    </location>
</feature>
<dbReference type="AlphaFoldDB" id="A0A381WU99"/>
<name>A0A381WU99_9ZZZZ</name>
<feature type="non-terminal residue" evidence="3">
    <location>
        <position position="1"/>
    </location>
</feature>
<dbReference type="Pfam" id="PF02518">
    <property type="entry name" value="HATPase_c"/>
    <property type="match status" value="1"/>
</dbReference>
<dbReference type="InterPro" id="IPR003594">
    <property type="entry name" value="HATPase_dom"/>
</dbReference>
<feature type="domain" description="Histidine kinase/HSP90-like ATPase" evidence="2">
    <location>
        <begin position="1"/>
        <end position="56"/>
    </location>
</feature>
<dbReference type="EMBL" id="UINC01012893">
    <property type="protein sequence ID" value="SVA56050.1"/>
    <property type="molecule type" value="Genomic_DNA"/>
</dbReference>
<dbReference type="Gene3D" id="3.30.565.10">
    <property type="entry name" value="Histidine kinase-like ATPase, C-terminal domain"/>
    <property type="match status" value="1"/>
</dbReference>
<reference evidence="3" key="1">
    <citation type="submission" date="2018-05" db="EMBL/GenBank/DDBJ databases">
        <authorList>
            <person name="Lanie J.A."/>
            <person name="Ng W.-L."/>
            <person name="Kazmierczak K.M."/>
            <person name="Andrzejewski T.M."/>
            <person name="Davidsen T.M."/>
            <person name="Wayne K.J."/>
            <person name="Tettelin H."/>
            <person name="Glass J.I."/>
            <person name="Rusch D."/>
            <person name="Podicherti R."/>
            <person name="Tsui H.-C.T."/>
            <person name="Winkler M.E."/>
        </authorList>
    </citation>
    <scope>NUCLEOTIDE SEQUENCE</scope>
</reference>
<feature type="compositionally biased region" description="Low complexity" evidence="1">
    <location>
        <begin position="17"/>
        <end position="27"/>
    </location>
</feature>
<gene>
    <name evidence="3" type="ORF">METZ01_LOCUS108904</name>
</gene>